<name>A0A4R3XXS6_9PROT</name>
<protein>
    <recommendedName>
        <fullName evidence="3">DUF72 domain-containing protein</fullName>
    </recommendedName>
</protein>
<dbReference type="SUPFAM" id="SSF117396">
    <property type="entry name" value="TM1631-like"/>
    <property type="match status" value="1"/>
</dbReference>
<keyword evidence="2" id="KW-1185">Reference proteome</keyword>
<gene>
    <name evidence="1" type="ORF">EDC63_1145</name>
</gene>
<sequence length="167" mass="19152">MEKTPTYQCYVGSVGWEHASWMGVFYPEDLPPDWRLTFYNNHFSCVYLPYAEWSGLTAAELGVWCNDVMDPFRFVLEANPKGMNLADKEKLIMLSSQWVLADSLGRIESESGLEGRVVWLTPLADYKKLAQELQAYNEQGTQIFLISREPDLKAMSDVQRLLEIMGL</sequence>
<dbReference type="AlphaFoldDB" id="A0A4R3XXS6"/>
<dbReference type="Proteomes" id="UP000295367">
    <property type="component" value="Unassembled WGS sequence"/>
</dbReference>
<dbReference type="OrthoDB" id="9780310at2"/>
<evidence type="ECO:0000313" key="1">
    <source>
        <dbReference type="EMBL" id="TCV83701.1"/>
    </source>
</evidence>
<proteinExistence type="predicted"/>
<evidence type="ECO:0000313" key="2">
    <source>
        <dbReference type="Proteomes" id="UP000295367"/>
    </source>
</evidence>
<organism evidence="1 2">
    <name type="scientific">Sulfurirhabdus autotrophica</name>
    <dbReference type="NCBI Taxonomy" id="1706046"/>
    <lineage>
        <taxon>Bacteria</taxon>
        <taxon>Pseudomonadati</taxon>
        <taxon>Pseudomonadota</taxon>
        <taxon>Betaproteobacteria</taxon>
        <taxon>Nitrosomonadales</taxon>
        <taxon>Sulfuricellaceae</taxon>
        <taxon>Sulfurirhabdus</taxon>
    </lineage>
</organism>
<dbReference type="InterPro" id="IPR036520">
    <property type="entry name" value="UPF0759_sf"/>
</dbReference>
<dbReference type="RefSeq" id="WP_124946337.1">
    <property type="nucleotide sequence ID" value="NZ_BHVT01000033.1"/>
</dbReference>
<dbReference type="EMBL" id="SMCO01000014">
    <property type="protein sequence ID" value="TCV83701.1"/>
    <property type="molecule type" value="Genomic_DNA"/>
</dbReference>
<comment type="caution">
    <text evidence="1">The sequence shown here is derived from an EMBL/GenBank/DDBJ whole genome shotgun (WGS) entry which is preliminary data.</text>
</comment>
<accession>A0A4R3XXS6</accession>
<reference evidence="1 2" key="1">
    <citation type="submission" date="2019-03" db="EMBL/GenBank/DDBJ databases">
        <title>Genomic Encyclopedia of Type Strains, Phase IV (KMG-IV): sequencing the most valuable type-strain genomes for metagenomic binning, comparative biology and taxonomic classification.</title>
        <authorList>
            <person name="Goeker M."/>
        </authorList>
    </citation>
    <scope>NUCLEOTIDE SEQUENCE [LARGE SCALE GENOMIC DNA]</scope>
    <source>
        <strain evidence="1 2">DSM 100309</strain>
    </source>
</reference>
<evidence type="ECO:0008006" key="3">
    <source>
        <dbReference type="Google" id="ProtNLM"/>
    </source>
</evidence>
<dbReference type="Gene3D" id="3.20.20.410">
    <property type="entry name" value="Protein of unknown function UPF0759"/>
    <property type="match status" value="1"/>
</dbReference>